<sequence>MYVLMFIFAGLCYSQPIFYPVFTGLALIFFTRKFLKLKAEKIDLDVRFLILMSYALPFSWRSLIGSNYGSFPLSWFIIFGICYLVSIMLINNKIIYKKNIFLLIMSFITIILSFVPLLYSSKIFFSQAITQFIVLTFNNVLIFASIFRYNTLKNQTVALVKRGYITGAVLTSIMLILQFSIFKMTGFEFGAVNFLLNRELFYFLFTDISHGTLYLATAAFWILYDTKNKKGNTKNYILFILIALASAITSARTGLFVLFVFSFMFILIGQRGLLRKFMTLVTFGVGGYLAFQLLQSVRDLSTISDVTSGSGRLLGYEFSLQLLKQAPMLGYGYSQNYLAFLLGQPIPHLSILQYALHGGMLFSLILFLNQFLIWIDAVQKKTVFSWLIAIVLVGTCLIPDLFATRFITLICILSISSQKFNKETLINK</sequence>
<dbReference type="AlphaFoldDB" id="A0A429ZR59"/>
<evidence type="ECO:0008006" key="4">
    <source>
        <dbReference type="Google" id="ProtNLM"/>
    </source>
</evidence>
<evidence type="ECO:0000313" key="2">
    <source>
        <dbReference type="EMBL" id="RST96151.1"/>
    </source>
</evidence>
<feature type="transmembrane region" description="Helical" evidence="1">
    <location>
        <begin position="236"/>
        <end position="267"/>
    </location>
</feature>
<accession>A0A429ZR59</accession>
<keyword evidence="1" id="KW-0472">Membrane</keyword>
<evidence type="ECO:0000256" key="1">
    <source>
        <dbReference type="SAM" id="Phobius"/>
    </source>
</evidence>
<dbReference type="RefSeq" id="WP_125984827.1">
    <property type="nucleotide sequence ID" value="NZ_NGJS01000028.1"/>
</dbReference>
<protein>
    <recommendedName>
        <fullName evidence="4">O-antigen polymerase</fullName>
    </recommendedName>
</protein>
<feature type="transmembrane region" description="Helical" evidence="1">
    <location>
        <begin position="6"/>
        <end position="30"/>
    </location>
</feature>
<evidence type="ECO:0000313" key="3">
    <source>
        <dbReference type="Proteomes" id="UP000287857"/>
    </source>
</evidence>
<keyword evidence="1" id="KW-1133">Transmembrane helix</keyword>
<name>A0A429ZR59_9ENTE</name>
<gene>
    <name evidence="2" type="ORF">CBF37_11225</name>
</gene>
<feature type="transmembrane region" description="Helical" evidence="1">
    <location>
        <begin position="387"/>
        <end position="415"/>
    </location>
</feature>
<dbReference type="Proteomes" id="UP000287857">
    <property type="component" value="Unassembled WGS sequence"/>
</dbReference>
<feature type="transmembrane region" description="Helical" evidence="1">
    <location>
        <begin position="125"/>
        <end position="147"/>
    </location>
</feature>
<feature type="transmembrane region" description="Helical" evidence="1">
    <location>
        <begin position="201"/>
        <end position="224"/>
    </location>
</feature>
<organism evidence="2 3">
    <name type="scientific">Vagococcus vulneris</name>
    <dbReference type="NCBI Taxonomy" id="1977869"/>
    <lineage>
        <taxon>Bacteria</taxon>
        <taxon>Bacillati</taxon>
        <taxon>Bacillota</taxon>
        <taxon>Bacilli</taxon>
        <taxon>Lactobacillales</taxon>
        <taxon>Enterococcaceae</taxon>
        <taxon>Vagococcus</taxon>
    </lineage>
</organism>
<feature type="transmembrane region" description="Helical" evidence="1">
    <location>
        <begin position="100"/>
        <end position="119"/>
    </location>
</feature>
<feature type="transmembrane region" description="Helical" evidence="1">
    <location>
        <begin position="159"/>
        <end position="181"/>
    </location>
</feature>
<reference evidence="2 3" key="1">
    <citation type="submission" date="2017-05" db="EMBL/GenBank/DDBJ databases">
        <title>Vagococcus spp. assemblies.</title>
        <authorList>
            <person name="Gulvik C.A."/>
        </authorList>
    </citation>
    <scope>NUCLEOTIDE SEQUENCE [LARGE SCALE GENOMIC DNA]</scope>
    <source>
        <strain evidence="2 3">SS1995</strain>
    </source>
</reference>
<keyword evidence="1" id="KW-0812">Transmembrane</keyword>
<keyword evidence="3" id="KW-1185">Reference proteome</keyword>
<comment type="caution">
    <text evidence="2">The sequence shown here is derived from an EMBL/GenBank/DDBJ whole genome shotgun (WGS) entry which is preliminary data.</text>
</comment>
<feature type="transmembrane region" description="Helical" evidence="1">
    <location>
        <begin position="354"/>
        <end position="375"/>
    </location>
</feature>
<proteinExistence type="predicted"/>
<dbReference type="EMBL" id="NGJS01000028">
    <property type="protein sequence ID" value="RST96151.1"/>
    <property type="molecule type" value="Genomic_DNA"/>
</dbReference>
<feature type="transmembrane region" description="Helical" evidence="1">
    <location>
        <begin position="72"/>
        <end position="91"/>
    </location>
</feature>